<dbReference type="Proteomes" id="UP001596328">
    <property type="component" value="Unassembled WGS sequence"/>
</dbReference>
<dbReference type="EMBL" id="JBHSWU010000017">
    <property type="protein sequence ID" value="MFC6723431.1"/>
    <property type="molecule type" value="Genomic_DNA"/>
</dbReference>
<dbReference type="InterPro" id="IPR029058">
    <property type="entry name" value="AB_hydrolase_fold"/>
</dbReference>
<name>A0ABD5RW96_9EURY</name>
<dbReference type="InterPro" id="IPR050585">
    <property type="entry name" value="Xaa-Pro_dipeptidyl-ppase/CocE"/>
</dbReference>
<protein>
    <submittedName>
        <fullName evidence="4">CocE/NonD family hydrolase</fullName>
    </submittedName>
</protein>
<dbReference type="AlphaFoldDB" id="A0ABD5RW96"/>
<evidence type="ECO:0000256" key="2">
    <source>
        <dbReference type="SAM" id="MobiDB-lite"/>
    </source>
</evidence>
<dbReference type="SUPFAM" id="SSF49785">
    <property type="entry name" value="Galactose-binding domain-like"/>
    <property type="match status" value="1"/>
</dbReference>
<evidence type="ECO:0000313" key="4">
    <source>
        <dbReference type="EMBL" id="MFC6723431.1"/>
    </source>
</evidence>
<feature type="region of interest" description="Disordered" evidence="2">
    <location>
        <begin position="1"/>
        <end position="22"/>
    </location>
</feature>
<reference evidence="4 5" key="1">
    <citation type="journal article" date="2019" name="Int. J. Syst. Evol. Microbiol.">
        <title>The Global Catalogue of Microorganisms (GCM) 10K type strain sequencing project: providing services to taxonomists for standard genome sequencing and annotation.</title>
        <authorList>
            <consortium name="The Broad Institute Genomics Platform"/>
            <consortium name="The Broad Institute Genome Sequencing Center for Infectious Disease"/>
            <person name="Wu L."/>
            <person name="Ma J."/>
        </authorList>
    </citation>
    <scope>NUCLEOTIDE SEQUENCE [LARGE SCALE GENOMIC DNA]</scope>
    <source>
        <strain evidence="4 5">NBRC 111368</strain>
    </source>
</reference>
<dbReference type="GO" id="GO:0016787">
    <property type="term" value="F:hydrolase activity"/>
    <property type="evidence" value="ECO:0007669"/>
    <property type="project" value="UniProtKB-KW"/>
</dbReference>
<dbReference type="InterPro" id="IPR000383">
    <property type="entry name" value="Xaa-Pro-like_dom"/>
</dbReference>
<dbReference type="SUPFAM" id="SSF53474">
    <property type="entry name" value="alpha/beta-Hydrolases"/>
    <property type="match status" value="1"/>
</dbReference>
<dbReference type="Pfam" id="PF02129">
    <property type="entry name" value="Peptidase_S15"/>
    <property type="match status" value="1"/>
</dbReference>
<accession>A0ABD5RW96</accession>
<dbReference type="InterPro" id="IPR013736">
    <property type="entry name" value="Xaa-Pro_dipept_C"/>
</dbReference>
<proteinExistence type="predicted"/>
<dbReference type="InterPro" id="IPR008979">
    <property type="entry name" value="Galactose-bd-like_sf"/>
</dbReference>
<dbReference type="Pfam" id="PF08530">
    <property type="entry name" value="PepX_C"/>
    <property type="match status" value="1"/>
</dbReference>
<keyword evidence="1 4" id="KW-0378">Hydrolase</keyword>
<dbReference type="SMART" id="SM00939">
    <property type="entry name" value="PepX_C"/>
    <property type="match status" value="1"/>
</dbReference>
<comment type="caution">
    <text evidence="4">The sequence shown here is derived from an EMBL/GenBank/DDBJ whole genome shotgun (WGS) entry which is preliminary data.</text>
</comment>
<evidence type="ECO:0000313" key="5">
    <source>
        <dbReference type="Proteomes" id="UP001596328"/>
    </source>
</evidence>
<dbReference type="PANTHER" id="PTHR43056">
    <property type="entry name" value="PEPTIDASE S9 PROLYL OLIGOPEPTIDASE"/>
    <property type="match status" value="1"/>
</dbReference>
<evidence type="ECO:0000259" key="3">
    <source>
        <dbReference type="SMART" id="SM00939"/>
    </source>
</evidence>
<dbReference type="InterPro" id="IPR005674">
    <property type="entry name" value="CocE/Ser_esterase"/>
</dbReference>
<dbReference type="NCBIfam" id="TIGR00976">
    <property type="entry name" value="CocE_NonD"/>
    <property type="match status" value="1"/>
</dbReference>
<dbReference type="Gene3D" id="3.40.50.1820">
    <property type="entry name" value="alpha/beta hydrolase"/>
    <property type="match status" value="1"/>
</dbReference>
<dbReference type="PANTHER" id="PTHR43056:SF10">
    <property type="entry name" value="COCE_NOND FAMILY, PUTATIVE (AFU_ORTHOLOGUE AFUA_7G00600)-RELATED"/>
    <property type="match status" value="1"/>
</dbReference>
<dbReference type="Gene3D" id="1.10.3020.10">
    <property type="entry name" value="alpha-amino acid ester hydrolase ( Helical cap domain)"/>
    <property type="match status" value="1"/>
</dbReference>
<feature type="domain" description="Xaa-Pro dipeptidyl-peptidase C-terminal" evidence="3">
    <location>
        <begin position="329"/>
        <end position="584"/>
    </location>
</feature>
<dbReference type="Gene3D" id="2.60.120.260">
    <property type="entry name" value="Galactose-binding domain-like"/>
    <property type="match status" value="1"/>
</dbReference>
<organism evidence="4 5">
    <name type="scientific">Halobium palmae</name>
    <dbReference type="NCBI Taxonomy" id="1776492"/>
    <lineage>
        <taxon>Archaea</taxon>
        <taxon>Methanobacteriati</taxon>
        <taxon>Methanobacteriota</taxon>
        <taxon>Stenosarchaea group</taxon>
        <taxon>Halobacteria</taxon>
        <taxon>Halobacteriales</taxon>
        <taxon>Haloferacaceae</taxon>
        <taxon>Halobium</taxon>
    </lineage>
</organism>
<gene>
    <name evidence="4" type="ORF">ACFQE1_03295</name>
</gene>
<keyword evidence="5" id="KW-1185">Reference proteome</keyword>
<feature type="compositionally biased region" description="Low complexity" evidence="2">
    <location>
        <begin position="1"/>
        <end position="13"/>
    </location>
</feature>
<evidence type="ECO:0000256" key="1">
    <source>
        <dbReference type="ARBA" id="ARBA00022801"/>
    </source>
</evidence>
<sequence>MTPNSTPPNATTPQETPSDLDHEVRRDIMVEMRDGVRLATDVHLPEGEGPFPTLVNRTPYNKATDTPVGTIGAAIERGYAVVQQDVRGRFNSGGWFEPFFEGEDGYDTVEWAAEQDWSTGDVGMYGVSYRGMAVIRALEQDPPSLVAAAPLVTPANFYRDLQYMGGADNFGTSLAWSLFNSGSQIDRIADNEAKAKELRGEIQRLIENWPDSARFLPTIDFPALDEGVAQYWQDWHNHPTYDVFWQELDILDSISSVSTPVIHLGGWYDIFLQGYTALYSAIEECGQEAVSENQHMVIGPWTHSIGNPVVGERDFGEQAQYNAGEQLVFPWFDHWLHGSKDALDSVPKVQYFQMGEDEWRSDDEWPPAEVESTTYYLTSGGNANSMDGDGVITTTPLAEDVPVDEFTYDPLDPVPTRGGPILMGPLQESGVVDQRPVEKREDVLVYTSAELERPLEIAGNVEATFFVESSAPDTDFVARLVDVGPDGYAANITEGALRLRYRNSFETPEFMNPGCVYEVSIELRPVAHTFKSGHRLRVDVTSSNFPKLDRNPNAAIPVARATEDEMQTAEQTIYHDSDRPSRITLPVRQ</sequence>